<dbReference type="RefSeq" id="WP_212952698.1">
    <property type="nucleotide sequence ID" value="NZ_BORW01000048.1"/>
</dbReference>
<evidence type="ECO:0000313" key="1">
    <source>
        <dbReference type="EMBL" id="GIO70150.1"/>
    </source>
</evidence>
<comment type="caution">
    <text evidence="1">The sequence shown here is derived from an EMBL/GenBank/DDBJ whole genome shotgun (WGS) entry which is preliminary data.</text>
</comment>
<evidence type="ECO:0000313" key="2">
    <source>
        <dbReference type="Proteomes" id="UP000680638"/>
    </source>
</evidence>
<dbReference type="EMBL" id="BORW01000048">
    <property type="protein sequence ID" value="GIO70150.1"/>
    <property type="molecule type" value="Genomic_DNA"/>
</dbReference>
<keyword evidence="2" id="KW-1185">Reference proteome</keyword>
<sequence length="268" mass="32209">MLKQVSIDSLQLVAKLTQADIEEIYNTIEFSQWKGNKSWKHCLYNKEEGYFVFFDPRMGTGLWLKSHYNILVVMQHRAIRKKPALLRHLLALGEWRVKRLDIAYDWSLPMSKHFILKPVNVKMKEMGNNNYYLYGQRNEISVCMYDKKRELAERKGIIIEDENMIRLELRIKPKIKNQRLLDDDFSWLKKHFDKIIFVPNGTTVIKSLEREKDKRIFRNVKRRRMQDWSGVDRQTRKRIRLAVKSNAVDLFELFQQHELHKDILWSAG</sequence>
<name>A0ABQ4M3N9_9BACL</name>
<dbReference type="Proteomes" id="UP000680638">
    <property type="component" value="Unassembled WGS sequence"/>
</dbReference>
<proteinExistence type="predicted"/>
<gene>
    <name evidence="1" type="ORF">J21TS3_49710</name>
</gene>
<organism evidence="1 2">
    <name type="scientific">Paenibacillus cookii</name>
    <dbReference type="NCBI Taxonomy" id="157839"/>
    <lineage>
        <taxon>Bacteria</taxon>
        <taxon>Bacillati</taxon>
        <taxon>Bacillota</taxon>
        <taxon>Bacilli</taxon>
        <taxon>Bacillales</taxon>
        <taxon>Paenibacillaceae</taxon>
        <taxon>Paenibacillus</taxon>
    </lineage>
</organism>
<evidence type="ECO:0008006" key="3">
    <source>
        <dbReference type="Google" id="ProtNLM"/>
    </source>
</evidence>
<reference evidence="1 2" key="1">
    <citation type="submission" date="2021-03" db="EMBL/GenBank/DDBJ databases">
        <title>Antimicrobial resistance genes in bacteria isolated from Japanese honey, and their potential for conferring macrolide and lincosamide resistance in the American foulbrood pathogen Paenibacillus larvae.</title>
        <authorList>
            <person name="Okamoto M."/>
            <person name="Kumagai M."/>
            <person name="Kanamori H."/>
            <person name="Takamatsu D."/>
        </authorList>
    </citation>
    <scope>NUCLEOTIDE SEQUENCE [LARGE SCALE GENOMIC DNA]</scope>
    <source>
        <strain evidence="1 2">J21TS3</strain>
    </source>
</reference>
<accession>A0ABQ4M3N9</accession>
<protein>
    <recommendedName>
        <fullName evidence="3">GNAT family N-acetyltransferase</fullName>
    </recommendedName>
</protein>